<gene>
    <name evidence="1" type="ORF">C8A05DRAFT_31505</name>
</gene>
<dbReference type="Proteomes" id="UP001303889">
    <property type="component" value="Unassembled WGS sequence"/>
</dbReference>
<dbReference type="EMBL" id="MU855387">
    <property type="protein sequence ID" value="KAK3904686.1"/>
    <property type="molecule type" value="Genomic_DNA"/>
</dbReference>
<comment type="caution">
    <text evidence="1">The sequence shown here is derived from an EMBL/GenBank/DDBJ whole genome shotgun (WGS) entry which is preliminary data.</text>
</comment>
<evidence type="ECO:0000313" key="2">
    <source>
        <dbReference type="Proteomes" id="UP001303889"/>
    </source>
</evidence>
<proteinExistence type="predicted"/>
<organism evidence="1 2">
    <name type="scientific">Staphylotrichum tortipilum</name>
    <dbReference type="NCBI Taxonomy" id="2831512"/>
    <lineage>
        <taxon>Eukaryota</taxon>
        <taxon>Fungi</taxon>
        <taxon>Dikarya</taxon>
        <taxon>Ascomycota</taxon>
        <taxon>Pezizomycotina</taxon>
        <taxon>Sordariomycetes</taxon>
        <taxon>Sordariomycetidae</taxon>
        <taxon>Sordariales</taxon>
        <taxon>Chaetomiaceae</taxon>
        <taxon>Staphylotrichum</taxon>
    </lineage>
</organism>
<keyword evidence="2" id="KW-1185">Reference proteome</keyword>
<dbReference type="AlphaFoldDB" id="A0AAN6RWH1"/>
<evidence type="ECO:0000313" key="1">
    <source>
        <dbReference type="EMBL" id="KAK3904686.1"/>
    </source>
</evidence>
<sequence length="228" mass="24631">MPHYPLPIPDSVIKEVDDEERRWGGDKEISRRAKTRAAIQALYAPINAIYDSGTPLFTKAAITSLIQQIDQSGVHRVQTSPLSLNLSIPGIDGKTVDIPLQLGVPYPTHPAWPPREDGFVLMAAMLSISLRPADHLTSTAASDLLNFDPRTAFLTMIVEVLTVPISPTTGELVNDVPICSADAIRAMLQQEKTKWDAGPASRALAATFQRAADAGRLPHVDKVVAPGD</sequence>
<name>A0AAN6RWH1_9PEZI</name>
<protein>
    <submittedName>
        <fullName evidence="1">Uncharacterized protein</fullName>
    </submittedName>
</protein>
<accession>A0AAN6RWH1</accession>
<reference evidence="1" key="1">
    <citation type="journal article" date="2023" name="Mol. Phylogenet. Evol.">
        <title>Genome-scale phylogeny and comparative genomics of the fungal order Sordariales.</title>
        <authorList>
            <person name="Hensen N."/>
            <person name="Bonometti L."/>
            <person name="Westerberg I."/>
            <person name="Brannstrom I.O."/>
            <person name="Guillou S."/>
            <person name="Cros-Aarteil S."/>
            <person name="Calhoun S."/>
            <person name="Haridas S."/>
            <person name="Kuo A."/>
            <person name="Mondo S."/>
            <person name="Pangilinan J."/>
            <person name="Riley R."/>
            <person name="LaButti K."/>
            <person name="Andreopoulos B."/>
            <person name="Lipzen A."/>
            <person name="Chen C."/>
            <person name="Yan M."/>
            <person name="Daum C."/>
            <person name="Ng V."/>
            <person name="Clum A."/>
            <person name="Steindorff A."/>
            <person name="Ohm R.A."/>
            <person name="Martin F."/>
            <person name="Silar P."/>
            <person name="Natvig D.O."/>
            <person name="Lalanne C."/>
            <person name="Gautier V."/>
            <person name="Ament-Velasquez S.L."/>
            <person name="Kruys A."/>
            <person name="Hutchinson M.I."/>
            <person name="Powell A.J."/>
            <person name="Barry K."/>
            <person name="Miller A.N."/>
            <person name="Grigoriev I.V."/>
            <person name="Debuchy R."/>
            <person name="Gladieux P."/>
            <person name="Hiltunen Thoren M."/>
            <person name="Johannesson H."/>
        </authorList>
    </citation>
    <scope>NUCLEOTIDE SEQUENCE</scope>
    <source>
        <strain evidence="1">CBS 103.79</strain>
    </source>
</reference>
<reference evidence="1" key="2">
    <citation type="submission" date="2023-05" db="EMBL/GenBank/DDBJ databases">
        <authorList>
            <consortium name="Lawrence Berkeley National Laboratory"/>
            <person name="Steindorff A."/>
            <person name="Hensen N."/>
            <person name="Bonometti L."/>
            <person name="Westerberg I."/>
            <person name="Brannstrom I.O."/>
            <person name="Guillou S."/>
            <person name="Cros-Aarteil S."/>
            <person name="Calhoun S."/>
            <person name="Haridas S."/>
            <person name="Kuo A."/>
            <person name="Mondo S."/>
            <person name="Pangilinan J."/>
            <person name="Riley R."/>
            <person name="Labutti K."/>
            <person name="Andreopoulos B."/>
            <person name="Lipzen A."/>
            <person name="Chen C."/>
            <person name="Yanf M."/>
            <person name="Daum C."/>
            <person name="Ng V."/>
            <person name="Clum A."/>
            <person name="Ohm R."/>
            <person name="Martin F."/>
            <person name="Silar P."/>
            <person name="Natvig D."/>
            <person name="Lalanne C."/>
            <person name="Gautier V."/>
            <person name="Ament-Velasquez S.L."/>
            <person name="Kruys A."/>
            <person name="Hutchinson M.I."/>
            <person name="Powell A.J."/>
            <person name="Barry K."/>
            <person name="Miller A.N."/>
            <person name="Grigoriev I.V."/>
            <person name="Debuchy R."/>
            <person name="Gladieux P."/>
            <person name="Thoren M.H."/>
            <person name="Johannesson H."/>
        </authorList>
    </citation>
    <scope>NUCLEOTIDE SEQUENCE</scope>
    <source>
        <strain evidence="1">CBS 103.79</strain>
    </source>
</reference>